<keyword evidence="3" id="KW-0808">Transferase</keyword>
<organism evidence="7 8">
    <name type="scientific">Vallitalea guaymasensis</name>
    <dbReference type="NCBI Taxonomy" id="1185412"/>
    <lineage>
        <taxon>Bacteria</taxon>
        <taxon>Bacillati</taxon>
        <taxon>Bacillota</taxon>
        <taxon>Clostridia</taxon>
        <taxon>Lachnospirales</taxon>
        <taxon>Vallitaleaceae</taxon>
        <taxon>Vallitalea</taxon>
    </lineage>
</organism>
<dbReference type="PROSITE" id="PS00801">
    <property type="entry name" value="TRANSKETOLASE_1"/>
    <property type="match status" value="1"/>
</dbReference>
<dbReference type="InterPro" id="IPR005474">
    <property type="entry name" value="Transketolase_N"/>
</dbReference>
<dbReference type="SUPFAM" id="SSF52518">
    <property type="entry name" value="Thiamin diphosphate-binding fold (THDP-binding)"/>
    <property type="match status" value="1"/>
</dbReference>
<evidence type="ECO:0000256" key="2">
    <source>
        <dbReference type="ARBA" id="ARBA00007131"/>
    </source>
</evidence>
<dbReference type="PANTHER" id="PTHR47514">
    <property type="entry name" value="TRANSKETOLASE N-TERMINAL SECTION-RELATED"/>
    <property type="match status" value="1"/>
</dbReference>
<evidence type="ECO:0000313" key="7">
    <source>
        <dbReference type="EMBL" id="QUH30911.1"/>
    </source>
</evidence>
<protein>
    <submittedName>
        <fullName evidence="7">Transketolase</fullName>
    </submittedName>
</protein>
<accession>A0A8J8SDX0</accession>
<evidence type="ECO:0000256" key="5">
    <source>
        <dbReference type="ARBA" id="ARBA00023052"/>
    </source>
</evidence>
<keyword evidence="4" id="KW-0479">Metal-binding</keyword>
<keyword evidence="8" id="KW-1185">Reference proteome</keyword>
<gene>
    <name evidence="7" type="ORF">HYG85_19110</name>
</gene>
<dbReference type="CDD" id="cd02012">
    <property type="entry name" value="TPP_TK"/>
    <property type="match status" value="1"/>
</dbReference>
<feature type="domain" description="Transketolase N-terminal" evidence="6">
    <location>
        <begin position="16"/>
        <end position="273"/>
    </location>
</feature>
<evidence type="ECO:0000256" key="3">
    <source>
        <dbReference type="ARBA" id="ARBA00022679"/>
    </source>
</evidence>
<dbReference type="Pfam" id="PF00456">
    <property type="entry name" value="Transketolase_N"/>
    <property type="match status" value="1"/>
</dbReference>
<dbReference type="KEGG" id="vgu:HYG85_19110"/>
<comment type="cofactor">
    <cofactor evidence="1">
        <name>thiamine diphosphate</name>
        <dbReference type="ChEBI" id="CHEBI:58937"/>
    </cofactor>
</comment>
<dbReference type="InterPro" id="IPR029061">
    <property type="entry name" value="THDP-binding"/>
</dbReference>
<reference evidence="7 8" key="1">
    <citation type="submission" date="2020-07" db="EMBL/GenBank/DDBJ databases">
        <title>Vallitalea guaymasensis genome.</title>
        <authorList>
            <person name="Postec A."/>
        </authorList>
    </citation>
    <scope>NUCLEOTIDE SEQUENCE [LARGE SCALE GENOMIC DNA]</scope>
    <source>
        <strain evidence="7 8">Ra1766G1</strain>
    </source>
</reference>
<dbReference type="RefSeq" id="WP_212691020.1">
    <property type="nucleotide sequence ID" value="NZ_CP058561.1"/>
</dbReference>
<dbReference type="EMBL" id="CP058561">
    <property type="protein sequence ID" value="QUH30911.1"/>
    <property type="molecule type" value="Genomic_DNA"/>
</dbReference>
<dbReference type="Proteomes" id="UP000677305">
    <property type="component" value="Chromosome"/>
</dbReference>
<dbReference type="PANTHER" id="PTHR47514:SF1">
    <property type="entry name" value="TRANSKETOLASE N-TERMINAL SECTION-RELATED"/>
    <property type="match status" value="1"/>
</dbReference>
<name>A0A8J8SDX0_9FIRM</name>
<proteinExistence type="inferred from homology"/>
<dbReference type="GO" id="GO:0016740">
    <property type="term" value="F:transferase activity"/>
    <property type="evidence" value="ECO:0007669"/>
    <property type="project" value="UniProtKB-KW"/>
</dbReference>
<evidence type="ECO:0000256" key="4">
    <source>
        <dbReference type="ARBA" id="ARBA00022723"/>
    </source>
</evidence>
<dbReference type="InterPro" id="IPR049557">
    <property type="entry name" value="Transketolase_CS"/>
</dbReference>
<comment type="similarity">
    <text evidence="2">Belongs to the transketolase family.</text>
</comment>
<dbReference type="AlphaFoldDB" id="A0A8J8SDX0"/>
<dbReference type="GO" id="GO:0046872">
    <property type="term" value="F:metal ion binding"/>
    <property type="evidence" value="ECO:0007669"/>
    <property type="project" value="UniProtKB-KW"/>
</dbReference>
<evidence type="ECO:0000259" key="6">
    <source>
        <dbReference type="Pfam" id="PF00456"/>
    </source>
</evidence>
<keyword evidence="5" id="KW-0786">Thiamine pyrophosphate</keyword>
<dbReference type="Gene3D" id="3.40.50.970">
    <property type="match status" value="1"/>
</dbReference>
<evidence type="ECO:0000313" key="8">
    <source>
        <dbReference type="Proteomes" id="UP000677305"/>
    </source>
</evidence>
<evidence type="ECO:0000256" key="1">
    <source>
        <dbReference type="ARBA" id="ARBA00001964"/>
    </source>
</evidence>
<sequence length="284" mass="31512">MPLTDIEIKNLEKKTHELRSLCVDTVVWAGSGHIGGSLSAMDILTILYYKYLNIDPSKPLWEDRDRFILSKGHIGVGFAPVLADKGYIDKEQLKEYNHTGSELGMHLDSNKVPGVDASTGSLGHGLPIAVGMALAARINNKDYKTYCLLGDGECDEGSVWEAAMSIAHYKITNLVTIVDRNRCMIDGPTENVMSLEPFAKKWEAFGFIVKEVDGHNFTELSEAIEYALAEDKAPVVIIANTIKGCGIDFMEDNYKWHYGGLNSEKIAQSKESLEKYYKKRVKGA</sequence>